<sequence length="163" mass="18162">MASAWGKTNRHGDARLRGLFFLLRRLNWILRRYGVQVCMYGSIVSVLLFSLSVFLSSDAARSLARIEHEPSPNGIGIRWWVVVVPKSKRTYIHAPSRRVAIVAEKQHLNSATCVVRFSVSQSVPCLSCPCCFHSHLLGLSPLLNVIDDVEVGLSCVLLSCQKD</sequence>
<keyword evidence="1" id="KW-1133">Transmembrane helix</keyword>
<organism evidence="2 3">
    <name type="scientific">Phyllosticta citriasiana</name>
    <dbReference type="NCBI Taxonomy" id="595635"/>
    <lineage>
        <taxon>Eukaryota</taxon>
        <taxon>Fungi</taxon>
        <taxon>Dikarya</taxon>
        <taxon>Ascomycota</taxon>
        <taxon>Pezizomycotina</taxon>
        <taxon>Dothideomycetes</taxon>
        <taxon>Dothideomycetes incertae sedis</taxon>
        <taxon>Botryosphaeriales</taxon>
        <taxon>Phyllostictaceae</taxon>
        <taxon>Phyllosticta</taxon>
    </lineage>
</organism>
<name>A0ABR1KSB2_9PEZI</name>
<keyword evidence="3" id="KW-1185">Reference proteome</keyword>
<evidence type="ECO:0000313" key="2">
    <source>
        <dbReference type="EMBL" id="KAK7520347.1"/>
    </source>
</evidence>
<accession>A0ABR1KSB2</accession>
<keyword evidence="1" id="KW-0812">Transmembrane</keyword>
<evidence type="ECO:0000313" key="3">
    <source>
        <dbReference type="Proteomes" id="UP001363622"/>
    </source>
</evidence>
<protein>
    <submittedName>
        <fullName evidence="2">Uncharacterized protein</fullName>
    </submittedName>
</protein>
<dbReference type="Proteomes" id="UP001363622">
    <property type="component" value="Unassembled WGS sequence"/>
</dbReference>
<reference evidence="2 3" key="1">
    <citation type="submission" date="2024-04" db="EMBL/GenBank/DDBJ databases">
        <title>Phyllosticta paracitricarpa is synonymous to the EU quarantine fungus P. citricarpa based on phylogenomic analyses.</title>
        <authorList>
            <consortium name="Lawrence Berkeley National Laboratory"/>
            <person name="Van Ingen-Buijs V.A."/>
            <person name="Van Westerhoven A.C."/>
            <person name="Haridas S."/>
            <person name="Skiadas P."/>
            <person name="Martin F."/>
            <person name="Groenewald J.Z."/>
            <person name="Crous P.W."/>
            <person name="Seidl M.F."/>
        </authorList>
    </citation>
    <scope>NUCLEOTIDE SEQUENCE [LARGE SCALE GENOMIC DNA]</scope>
    <source>
        <strain evidence="2 3">CBS 123371</strain>
    </source>
</reference>
<feature type="transmembrane region" description="Helical" evidence="1">
    <location>
        <begin position="33"/>
        <end position="55"/>
    </location>
</feature>
<comment type="caution">
    <text evidence="2">The sequence shown here is derived from an EMBL/GenBank/DDBJ whole genome shotgun (WGS) entry which is preliminary data.</text>
</comment>
<gene>
    <name evidence="2" type="ORF">IWZ03DRAFT_135228</name>
</gene>
<evidence type="ECO:0000256" key="1">
    <source>
        <dbReference type="SAM" id="Phobius"/>
    </source>
</evidence>
<dbReference type="EMBL" id="JBBPHU010000003">
    <property type="protein sequence ID" value="KAK7520347.1"/>
    <property type="molecule type" value="Genomic_DNA"/>
</dbReference>
<proteinExistence type="predicted"/>
<keyword evidence="1" id="KW-0472">Membrane</keyword>